<accession>A0ABN8LYW9</accession>
<feature type="signal peptide" evidence="1">
    <location>
        <begin position="1"/>
        <end position="18"/>
    </location>
</feature>
<reference evidence="2 3" key="1">
    <citation type="submission" date="2022-05" db="EMBL/GenBank/DDBJ databases">
        <authorList>
            <consortium name="Genoscope - CEA"/>
            <person name="William W."/>
        </authorList>
    </citation>
    <scope>NUCLEOTIDE SEQUENCE [LARGE SCALE GENOMIC DNA]</scope>
</reference>
<sequence>MNVSLFLVILLAAFTCGGKKKKKGKGINIHNIFQSVMRTPPKPAAPLTTTAPPTTTAASTIVGPTRSDSREYTEVTLKVDRMAVQYDRGTCNCVCAKAKEDCPHNMKWDVNDCQCVCKKDIKCPPTKSPDPNNNCVCA</sequence>
<proteinExistence type="predicted"/>
<feature type="chain" id="PRO_5047121715" evidence="1">
    <location>
        <begin position="19"/>
        <end position="138"/>
    </location>
</feature>
<evidence type="ECO:0000313" key="3">
    <source>
        <dbReference type="Proteomes" id="UP001159427"/>
    </source>
</evidence>
<gene>
    <name evidence="2" type="ORF">PEVE_00015771</name>
</gene>
<keyword evidence="1" id="KW-0732">Signal</keyword>
<protein>
    <submittedName>
        <fullName evidence="2">Uncharacterized protein</fullName>
    </submittedName>
</protein>
<evidence type="ECO:0000256" key="1">
    <source>
        <dbReference type="SAM" id="SignalP"/>
    </source>
</evidence>
<evidence type="ECO:0000313" key="2">
    <source>
        <dbReference type="EMBL" id="CAH3022509.1"/>
    </source>
</evidence>
<dbReference type="Proteomes" id="UP001159427">
    <property type="component" value="Unassembled WGS sequence"/>
</dbReference>
<organism evidence="2 3">
    <name type="scientific">Porites evermanni</name>
    <dbReference type="NCBI Taxonomy" id="104178"/>
    <lineage>
        <taxon>Eukaryota</taxon>
        <taxon>Metazoa</taxon>
        <taxon>Cnidaria</taxon>
        <taxon>Anthozoa</taxon>
        <taxon>Hexacorallia</taxon>
        <taxon>Scleractinia</taxon>
        <taxon>Fungiina</taxon>
        <taxon>Poritidae</taxon>
        <taxon>Porites</taxon>
    </lineage>
</organism>
<comment type="caution">
    <text evidence="2">The sequence shown here is derived from an EMBL/GenBank/DDBJ whole genome shotgun (WGS) entry which is preliminary data.</text>
</comment>
<keyword evidence="3" id="KW-1185">Reference proteome</keyword>
<dbReference type="EMBL" id="CALNXI010000222">
    <property type="protein sequence ID" value="CAH3022509.1"/>
    <property type="molecule type" value="Genomic_DNA"/>
</dbReference>
<name>A0ABN8LYW9_9CNID</name>